<gene>
    <name evidence="2" type="ordered locus">Spica_1400</name>
</gene>
<dbReference type="STRING" id="744872.Spica_1400"/>
<dbReference type="HOGENOM" id="CLU_2157246_0_0_12"/>
<dbReference type="KEGG" id="scd:Spica_1400"/>
<feature type="transmembrane region" description="Helical" evidence="1">
    <location>
        <begin position="48"/>
        <end position="71"/>
    </location>
</feature>
<feature type="transmembrane region" description="Helical" evidence="1">
    <location>
        <begin position="83"/>
        <end position="106"/>
    </location>
</feature>
<keyword evidence="1" id="KW-0472">Membrane</keyword>
<name>F8F3H0_GRAC1</name>
<feature type="transmembrane region" description="Helical" evidence="1">
    <location>
        <begin position="12"/>
        <end position="36"/>
    </location>
</feature>
<proteinExistence type="predicted"/>
<evidence type="ECO:0000313" key="3">
    <source>
        <dbReference type="Proteomes" id="UP000000503"/>
    </source>
</evidence>
<dbReference type="Proteomes" id="UP000000503">
    <property type="component" value="Chromosome"/>
</dbReference>
<keyword evidence="1" id="KW-0812">Transmembrane</keyword>
<evidence type="ECO:0000313" key="2">
    <source>
        <dbReference type="EMBL" id="AEJ19546.1"/>
    </source>
</evidence>
<reference evidence="3" key="1">
    <citation type="journal article" date="2013" name="Stand. Genomic Sci.">
        <title>Genome sequence of the thermophilic fresh-water bacterium Spirochaeta caldaria type strain (H1(T)), reclassification of Spirochaeta caldaria, Spirochaeta stenostrepta, and Spirochaeta zuelzerae in the genus Treponema as Treponema caldaria comb. nov., Treponema stenostrepta comb. nov., and Treponema zuelzerae comb. nov., and emendation of the genus Treponema.</title>
        <authorList>
            <person name="Abt B."/>
            <person name="Goker M."/>
            <person name="Scheuner C."/>
            <person name="Han C."/>
            <person name="Lu M."/>
            <person name="Misra M."/>
            <person name="Lapidus A."/>
            <person name="Nolan M."/>
            <person name="Lucas S."/>
            <person name="Hammon N."/>
            <person name="Deshpande S."/>
            <person name="Cheng J.F."/>
            <person name="Tapia R."/>
            <person name="Goodwin L.A."/>
            <person name="Pitluck S."/>
            <person name="Liolios K."/>
            <person name="Pagani I."/>
            <person name="Ivanova N."/>
            <person name="Mavromatis K."/>
            <person name="Mikhailova N."/>
            <person name="Huntemann M."/>
            <person name="Pati A."/>
            <person name="Chen A."/>
            <person name="Palaniappan K."/>
            <person name="Land M."/>
            <person name="Hauser L."/>
            <person name="Jeffries C.D."/>
            <person name="Rohde M."/>
            <person name="Spring S."/>
            <person name="Gronow S."/>
            <person name="Detter J.C."/>
            <person name="Bristow J."/>
            <person name="Eisen J.A."/>
            <person name="Markowitz V."/>
            <person name="Hugenholtz P."/>
            <person name="Kyrpides N.C."/>
            <person name="Woyke T."/>
            <person name="Klenk H.P."/>
        </authorList>
    </citation>
    <scope>NUCLEOTIDE SEQUENCE</scope>
    <source>
        <strain evidence="3">ATCC 51460 / DSM 7334 / H1</strain>
    </source>
</reference>
<keyword evidence="1" id="KW-1133">Transmembrane helix</keyword>
<dbReference type="AlphaFoldDB" id="F8F3H0"/>
<keyword evidence="3" id="KW-1185">Reference proteome</keyword>
<organism evidence="2 3">
    <name type="scientific">Gracilinema caldarium (strain ATCC 51460 / DSM 7334 / H1)</name>
    <name type="common">Treponema caldarium</name>
    <dbReference type="NCBI Taxonomy" id="744872"/>
    <lineage>
        <taxon>Bacteria</taxon>
        <taxon>Pseudomonadati</taxon>
        <taxon>Spirochaetota</taxon>
        <taxon>Spirochaetia</taxon>
        <taxon>Spirochaetales</taxon>
        <taxon>Breznakiellaceae</taxon>
        <taxon>Gracilinema</taxon>
    </lineage>
</organism>
<protein>
    <submittedName>
        <fullName evidence="2">Uncharacterized protein</fullName>
    </submittedName>
</protein>
<evidence type="ECO:0000256" key="1">
    <source>
        <dbReference type="SAM" id="Phobius"/>
    </source>
</evidence>
<accession>F8F3H0</accession>
<dbReference type="RefSeq" id="WP_013968856.1">
    <property type="nucleotide sequence ID" value="NC_015732.1"/>
</dbReference>
<dbReference type="EMBL" id="CP002868">
    <property type="protein sequence ID" value="AEJ19546.1"/>
    <property type="molecule type" value="Genomic_DNA"/>
</dbReference>
<sequence>MKFRRVVPKALFGLLLKRFIVLLSIMNFVLILLYGIGNYQGFLADTQLFLLSLLVHGTILLSLSSMVGCLYSALTKRTGLAVYLGYGGIAILSGLLSFIIAFLIQITQGTV</sequence>